<proteinExistence type="predicted"/>
<feature type="chain" id="PRO_5026044803" evidence="1">
    <location>
        <begin position="27"/>
        <end position="137"/>
    </location>
</feature>
<reference evidence="4" key="1">
    <citation type="submission" date="2025-08" db="UniProtKB">
        <authorList>
            <consortium name="RefSeq"/>
        </authorList>
    </citation>
    <scope>IDENTIFICATION</scope>
    <source>
        <strain evidence="4">MV-25-SWS-2005</strain>
        <tissue evidence="4">Whole body</tissue>
    </source>
</reference>
<dbReference type="InterPro" id="IPR053128">
    <property type="entry name" value="Cystatin-like"/>
</dbReference>
<dbReference type="AlphaFoldDB" id="A0A6I8UHU5"/>
<accession>A0A6I8UHU5</accession>
<evidence type="ECO:0000313" key="3">
    <source>
        <dbReference type="Proteomes" id="UP000001819"/>
    </source>
</evidence>
<dbReference type="CDD" id="cd00042">
    <property type="entry name" value="CY"/>
    <property type="match status" value="1"/>
</dbReference>
<sequence>MFNDKSLFICLALACALVSGSPYGDGDEVPPSIGGLGAPKTLSGSELDSAKSTLTYSLDTLAAGEGPSYRVSKIMSATVQVVSGFLNSYIVELVEPNGVTKVCEVKIWSRSWLPNGIEITFNCPNEPLVIKSHDAPV</sequence>
<organism evidence="3 4">
    <name type="scientific">Drosophila pseudoobscura pseudoobscura</name>
    <name type="common">Fruit fly</name>
    <dbReference type="NCBI Taxonomy" id="46245"/>
    <lineage>
        <taxon>Eukaryota</taxon>
        <taxon>Metazoa</taxon>
        <taxon>Ecdysozoa</taxon>
        <taxon>Arthropoda</taxon>
        <taxon>Hexapoda</taxon>
        <taxon>Insecta</taxon>
        <taxon>Pterygota</taxon>
        <taxon>Neoptera</taxon>
        <taxon>Endopterygota</taxon>
        <taxon>Diptera</taxon>
        <taxon>Brachycera</taxon>
        <taxon>Muscomorpha</taxon>
        <taxon>Ephydroidea</taxon>
        <taxon>Drosophilidae</taxon>
        <taxon>Drosophila</taxon>
        <taxon>Sophophora</taxon>
    </lineage>
</organism>
<dbReference type="SUPFAM" id="SSF54403">
    <property type="entry name" value="Cystatin/monellin"/>
    <property type="match status" value="1"/>
</dbReference>
<keyword evidence="1" id="KW-0732">Signal</keyword>
<dbReference type="KEGG" id="dpo:4815827"/>
<dbReference type="GO" id="GO:0004869">
    <property type="term" value="F:cysteine-type endopeptidase inhibitor activity"/>
    <property type="evidence" value="ECO:0007669"/>
    <property type="project" value="InterPro"/>
</dbReference>
<gene>
    <name evidence="4" type="primary">LOC4815827</name>
</gene>
<dbReference type="Gene3D" id="3.10.450.10">
    <property type="match status" value="1"/>
</dbReference>
<protein>
    <submittedName>
        <fullName evidence="4">Sarcocystatin-A</fullName>
    </submittedName>
</protein>
<dbReference type="PANTHER" id="PTHR12319:SF2">
    <property type="entry name" value="CYSTATIN-LIKE PROTEIN-RELATED"/>
    <property type="match status" value="1"/>
</dbReference>
<dbReference type="InterPro" id="IPR046350">
    <property type="entry name" value="Cystatin_sf"/>
</dbReference>
<dbReference type="InParanoid" id="A0A6I8UHU5"/>
<dbReference type="SMART" id="SM00043">
    <property type="entry name" value="CY"/>
    <property type="match status" value="1"/>
</dbReference>
<dbReference type="PANTHER" id="PTHR12319">
    <property type="entry name" value="CYSTATIN-RELATED"/>
    <property type="match status" value="1"/>
</dbReference>
<dbReference type="RefSeq" id="XP_001355632.3">
    <property type="nucleotide sequence ID" value="XM_001355596.4"/>
</dbReference>
<feature type="domain" description="Cystatin" evidence="2">
    <location>
        <begin position="34"/>
        <end position="124"/>
    </location>
</feature>
<feature type="signal peptide" evidence="1">
    <location>
        <begin position="1"/>
        <end position="26"/>
    </location>
</feature>
<dbReference type="Proteomes" id="UP000001819">
    <property type="component" value="Chromosome X"/>
</dbReference>
<keyword evidence="3" id="KW-1185">Reference proteome</keyword>
<dbReference type="InterPro" id="IPR000010">
    <property type="entry name" value="Cystatin_dom"/>
</dbReference>
<evidence type="ECO:0000313" key="4">
    <source>
        <dbReference type="RefSeq" id="XP_001355632.3"/>
    </source>
</evidence>
<evidence type="ECO:0000256" key="1">
    <source>
        <dbReference type="SAM" id="SignalP"/>
    </source>
</evidence>
<name>A0A6I8UHU5_DROPS</name>
<evidence type="ECO:0000259" key="2">
    <source>
        <dbReference type="SMART" id="SM00043"/>
    </source>
</evidence>